<dbReference type="EMBL" id="KB742504">
    <property type="protein sequence ID" value="EOB07719.1"/>
    <property type="molecule type" value="Genomic_DNA"/>
</dbReference>
<feature type="compositionally biased region" description="Low complexity" evidence="1">
    <location>
        <begin position="255"/>
        <end position="264"/>
    </location>
</feature>
<proteinExistence type="predicted"/>
<evidence type="ECO:0000256" key="1">
    <source>
        <dbReference type="SAM" id="MobiDB-lite"/>
    </source>
</evidence>
<protein>
    <submittedName>
        <fullName evidence="2">Uncharacterized protein</fullName>
    </submittedName>
</protein>
<gene>
    <name evidence="2" type="ORF">Anapl_14421</name>
</gene>
<name>R0LPS0_ANAPL</name>
<dbReference type="Proteomes" id="UP000296049">
    <property type="component" value="Unassembled WGS sequence"/>
</dbReference>
<feature type="region of interest" description="Disordered" evidence="1">
    <location>
        <begin position="317"/>
        <end position="339"/>
    </location>
</feature>
<organism evidence="2 3">
    <name type="scientific">Anas platyrhynchos</name>
    <name type="common">Mallard</name>
    <name type="synonym">Anas boschas</name>
    <dbReference type="NCBI Taxonomy" id="8839"/>
    <lineage>
        <taxon>Eukaryota</taxon>
        <taxon>Metazoa</taxon>
        <taxon>Chordata</taxon>
        <taxon>Craniata</taxon>
        <taxon>Vertebrata</taxon>
        <taxon>Euteleostomi</taxon>
        <taxon>Archelosauria</taxon>
        <taxon>Archosauria</taxon>
        <taxon>Dinosauria</taxon>
        <taxon>Saurischia</taxon>
        <taxon>Theropoda</taxon>
        <taxon>Coelurosauria</taxon>
        <taxon>Aves</taxon>
        <taxon>Neognathae</taxon>
        <taxon>Galloanserae</taxon>
        <taxon>Anseriformes</taxon>
        <taxon>Anatidae</taxon>
        <taxon>Anatinae</taxon>
        <taxon>Anas</taxon>
    </lineage>
</organism>
<feature type="region of interest" description="Disordered" evidence="1">
    <location>
        <begin position="255"/>
        <end position="278"/>
    </location>
</feature>
<keyword evidence="3" id="KW-1185">Reference proteome</keyword>
<dbReference type="AlphaFoldDB" id="R0LPS0"/>
<sequence>MAVSLFASCAPTLLQKSRAVTWPANRFTCPHPSSQAVCPLQLPPERDSGAVCGTCSLLTQEIDLPRAASTKLGDPITTTPLTLWSQPCNLPIPAAHQPSPTGQTTQLHLFPVFLGRLLLQATRVTGTAALLQLFGGKKEHAIASCSGLAYSQSCINHYTTSLAAGEIYNMDVAEMGRVKREAERETTIQTTHLALSKSLHQRNGYCLRVRSDTKPEESNLQGKVKRTGLRKGKSGVEVRDFRITERLANISAPHTSAAASSAKHNAPKADPAFCSKSTSLFTPSLRSESRSKPGKVPEVTPQLQQPNRWVEMAAAAPTSTGSGYQDGPREPAASGNVQQHKESFEKGWQQFQQRHVTHQGHPCLPLPLHNPHPSRGSNNLKARYLDASANQARERDIIIEKVAYSFGQSWQAEVYKRYIWRETVGAEDLMPTLFRNWGRFTPALPDGLNAHWQWERSSHFFQELRSLALRPLCNANRPCQRRQLEGTASRCIPDLNKTTTEMHTFSSCLASCSSIPLRTLK</sequence>
<accession>R0LPS0</accession>
<evidence type="ECO:0000313" key="3">
    <source>
        <dbReference type="Proteomes" id="UP000296049"/>
    </source>
</evidence>
<evidence type="ECO:0000313" key="2">
    <source>
        <dbReference type="EMBL" id="EOB07719.1"/>
    </source>
</evidence>
<reference evidence="3" key="1">
    <citation type="journal article" date="2013" name="Nat. Genet.">
        <title>The duck genome and transcriptome provide insight into an avian influenza virus reservoir species.</title>
        <authorList>
            <person name="Huang Y."/>
            <person name="Li Y."/>
            <person name="Burt D.W."/>
            <person name="Chen H."/>
            <person name="Zhang Y."/>
            <person name="Qian W."/>
            <person name="Kim H."/>
            <person name="Gan S."/>
            <person name="Zhao Y."/>
            <person name="Li J."/>
            <person name="Yi K."/>
            <person name="Feng H."/>
            <person name="Zhu P."/>
            <person name="Li B."/>
            <person name="Liu Q."/>
            <person name="Fairley S."/>
            <person name="Magor K.E."/>
            <person name="Du Z."/>
            <person name="Hu X."/>
            <person name="Goodman L."/>
            <person name="Tafer H."/>
            <person name="Vignal A."/>
            <person name="Lee T."/>
            <person name="Kim K.W."/>
            <person name="Sheng Z."/>
            <person name="An Y."/>
            <person name="Searle S."/>
            <person name="Herrero J."/>
            <person name="Groenen M.A."/>
            <person name="Crooijmans R.P."/>
            <person name="Faraut T."/>
            <person name="Cai Q."/>
            <person name="Webster R.G."/>
            <person name="Aldridge J.R."/>
            <person name="Warren W.C."/>
            <person name="Bartschat S."/>
            <person name="Kehr S."/>
            <person name="Marz M."/>
            <person name="Stadler P.F."/>
            <person name="Smith J."/>
            <person name="Kraus R.H."/>
            <person name="Zhao Y."/>
            <person name="Ren L."/>
            <person name="Fei J."/>
            <person name="Morisson M."/>
            <person name="Kaiser P."/>
            <person name="Griffin D.K."/>
            <person name="Rao M."/>
            <person name="Pitel F."/>
            <person name="Wang J."/>
            <person name="Li N."/>
        </authorList>
    </citation>
    <scope>NUCLEOTIDE SEQUENCE [LARGE SCALE GENOMIC DNA]</scope>
</reference>